<dbReference type="SUPFAM" id="SSF103473">
    <property type="entry name" value="MFS general substrate transporter"/>
    <property type="match status" value="1"/>
</dbReference>
<feature type="domain" description="Major facilitator superfamily (MFS) profile" evidence="7">
    <location>
        <begin position="46"/>
        <end position="515"/>
    </location>
</feature>
<evidence type="ECO:0000256" key="1">
    <source>
        <dbReference type="ARBA" id="ARBA00004141"/>
    </source>
</evidence>
<dbReference type="InterPro" id="IPR020846">
    <property type="entry name" value="MFS_dom"/>
</dbReference>
<feature type="transmembrane region" description="Helical" evidence="6">
    <location>
        <begin position="427"/>
        <end position="449"/>
    </location>
</feature>
<feature type="transmembrane region" description="Helical" evidence="6">
    <location>
        <begin position="376"/>
        <end position="394"/>
    </location>
</feature>
<evidence type="ECO:0000259" key="7">
    <source>
        <dbReference type="PROSITE" id="PS50850"/>
    </source>
</evidence>
<feature type="transmembrane region" description="Helical" evidence="6">
    <location>
        <begin position="170"/>
        <end position="191"/>
    </location>
</feature>
<feature type="transmembrane region" description="Helical" evidence="6">
    <location>
        <begin position="113"/>
        <end position="131"/>
    </location>
</feature>
<dbReference type="PANTHER" id="PTHR23511">
    <property type="entry name" value="SYNAPTIC VESICLE GLYCOPROTEIN 2"/>
    <property type="match status" value="1"/>
</dbReference>
<keyword evidence="5 6" id="KW-0472">Membrane</keyword>
<dbReference type="Pfam" id="PF07690">
    <property type="entry name" value="MFS_1"/>
    <property type="match status" value="1"/>
</dbReference>
<reference evidence="8 9" key="1">
    <citation type="submission" date="2020-04" db="EMBL/GenBank/DDBJ databases">
        <authorList>
            <person name="Wallbank WR R."/>
            <person name="Pardo Diaz C."/>
            <person name="Kozak K."/>
            <person name="Martin S."/>
            <person name="Jiggins C."/>
            <person name="Moest M."/>
            <person name="Warren A I."/>
            <person name="Byers J.R.P. K."/>
            <person name="Montejo-Kovacevich G."/>
            <person name="Yen C E."/>
        </authorList>
    </citation>
    <scope>NUCLEOTIDE SEQUENCE [LARGE SCALE GENOMIC DNA]</scope>
</reference>
<feature type="transmembrane region" description="Helical" evidence="6">
    <location>
        <begin position="211"/>
        <end position="231"/>
    </location>
</feature>
<name>A0A8S0ZPM4_ARCPL</name>
<evidence type="ECO:0000256" key="2">
    <source>
        <dbReference type="ARBA" id="ARBA00022448"/>
    </source>
</evidence>
<evidence type="ECO:0000256" key="4">
    <source>
        <dbReference type="ARBA" id="ARBA00022989"/>
    </source>
</evidence>
<dbReference type="AlphaFoldDB" id="A0A8S0ZPM4"/>
<protein>
    <recommendedName>
        <fullName evidence="7">Major facilitator superfamily (MFS) profile domain-containing protein</fullName>
    </recommendedName>
</protein>
<feature type="transmembrane region" description="Helical" evidence="6">
    <location>
        <begin position="45"/>
        <end position="67"/>
    </location>
</feature>
<organism evidence="8 9">
    <name type="scientific">Arctia plantaginis</name>
    <name type="common">Wood tiger moth</name>
    <name type="synonym">Phalaena plantaginis</name>
    <dbReference type="NCBI Taxonomy" id="874455"/>
    <lineage>
        <taxon>Eukaryota</taxon>
        <taxon>Metazoa</taxon>
        <taxon>Ecdysozoa</taxon>
        <taxon>Arthropoda</taxon>
        <taxon>Hexapoda</taxon>
        <taxon>Insecta</taxon>
        <taxon>Pterygota</taxon>
        <taxon>Neoptera</taxon>
        <taxon>Endopterygota</taxon>
        <taxon>Lepidoptera</taxon>
        <taxon>Glossata</taxon>
        <taxon>Ditrysia</taxon>
        <taxon>Noctuoidea</taxon>
        <taxon>Erebidae</taxon>
        <taxon>Arctiinae</taxon>
        <taxon>Arctia</taxon>
    </lineage>
</organism>
<sequence length="519" mass="57388">MVSECYNIQLASFNAKAQKNNINVEKIYEYEDAIDLTGNGWYNRVLLLALSIGLLGMGIDVFGFSIIVTGCACDFQLELWQKSVMLSMPFIGPVVMAIPWGYISDTQGRRRSLLIALWGAFLSSFISAFSYNWVLLAVLKVFSSMFSSAVQSGAYALLGECCSRKVRDFYMLIMTSVLMLFMMSYIVPAYFILQFNFALNLGLITFTPWRLLTIVMAFPLVISVLLLHSCYESPKFLLNAGQEQKALEYLRKIWIKNGGKDEEYPVHRVVLKDDSKARVRDIHIIQSLWQQTTPLFKTPLVWKTLNLVFITAVIYSINNCWVMWLPAVVEAFSSAISLSETVGSKSLCNIISSLSTINATEIVDETTCSHGIQTSTLLSGVTHGVVFAGITLIVSKLGSRKKFLLITFLVVPMLSSIGAVFNENNLASLILFVGMTMTNLCMGVLFAYYVEMYPTSYRGMAACLGVMTARISGVAGVNLLGSPLSTRHSPHSTLATAAILLAGVVVALYFLPPDRAPKQ</sequence>
<evidence type="ECO:0000313" key="9">
    <source>
        <dbReference type="Proteomes" id="UP000494106"/>
    </source>
</evidence>
<gene>
    <name evidence="8" type="ORF">APLA_LOCUS5936</name>
</gene>
<evidence type="ECO:0000256" key="6">
    <source>
        <dbReference type="SAM" id="Phobius"/>
    </source>
</evidence>
<feature type="transmembrane region" description="Helical" evidence="6">
    <location>
        <begin position="137"/>
        <end position="158"/>
    </location>
</feature>
<feature type="transmembrane region" description="Helical" evidence="6">
    <location>
        <begin position="461"/>
        <end position="481"/>
    </location>
</feature>
<feature type="transmembrane region" description="Helical" evidence="6">
    <location>
        <begin position="79"/>
        <end position="101"/>
    </location>
</feature>
<dbReference type="GO" id="GO:0022857">
    <property type="term" value="F:transmembrane transporter activity"/>
    <property type="evidence" value="ECO:0007669"/>
    <property type="project" value="InterPro"/>
</dbReference>
<dbReference type="PROSITE" id="PS50850">
    <property type="entry name" value="MFS"/>
    <property type="match status" value="1"/>
</dbReference>
<feature type="transmembrane region" description="Helical" evidence="6">
    <location>
        <begin position="403"/>
        <end position="421"/>
    </location>
</feature>
<dbReference type="GO" id="GO:0016020">
    <property type="term" value="C:membrane"/>
    <property type="evidence" value="ECO:0007669"/>
    <property type="project" value="UniProtKB-SubCell"/>
</dbReference>
<dbReference type="InterPro" id="IPR011701">
    <property type="entry name" value="MFS"/>
</dbReference>
<keyword evidence="9" id="KW-1185">Reference proteome</keyword>
<dbReference type="PANTHER" id="PTHR23511:SF35">
    <property type="entry name" value="MAJOR FACILITATOR SUPERFAMILY (MFS) PROFILE DOMAIN-CONTAINING PROTEIN"/>
    <property type="match status" value="1"/>
</dbReference>
<keyword evidence="3 6" id="KW-0812">Transmembrane</keyword>
<dbReference type="Gene3D" id="1.20.1250.20">
    <property type="entry name" value="MFS general substrate transporter like domains"/>
    <property type="match status" value="1"/>
</dbReference>
<proteinExistence type="predicted"/>
<feature type="transmembrane region" description="Helical" evidence="6">
    <location>
        <begin position="305"/>
        <end position="324"/>
    </location>
</feature>
<keyword evidence="2" id="KW-0813">Transport</keyword>
<dbReference type="InterPro" id="IPR036259">
    <property type="entry name" value="MFS_trans_sf"/>
</dbReference>
<evidence type="ECO:0000256" key="5">
    <source>
        <dbReference type="ARBA" id="ARBA00023136"/>
    </source>
</evidence>
<comment type="caution">
    <text evidence="8">The sequence shown here is derived from an EMBL/GenBank/DDBJ whole genome shotgun (WGS) entry which is preliminary data.</text>
</comment>
<dbReference type="EMBL" id="CADEBC010000485">
    <property type="protein sequence ID" value="CAB3235112.1"/>
    <property type="molecule type" value="Genomic_DNA"/>
</dbReference>
<keyword evidence="4 6" id="KW-1133">Transmembrane helix</keyword>
<evidence type="ECO:0000313" key="8">
    <source>
        <dbReference type="EMBL" id="CAB3235112.1"/>
    </source>
</evidence>
<evidence type="ECO:0000256" key="3">
    <source>
        <dbReference type="ARBA" id="ARBA00022692"/>
    </source>
</evidence>
<dbReference type="OrthoDB" id="3936150at2759"/>
<comment type="subcellular location">
    <subcellularLocation>
        <location evidence="1">Membrane</location>
        <topology evidence="1">Multi-pass membrane protein</topology>
    </subcellularLocation>
</comment>
<dbReference type="Proteomes" id="UP000494106">
    <property type="component" value="Unassembled WGS sequence"/>
</dbReference>
<feature type="transmembrane region" description="Helical" evidence="6">
    <location>
        <begin position="493"/>
        <end position="511"/>
    </location>
</feature>
<accession>A0A8S0ZPM4</accession>